<keyword evidence="4" id="KW-1185">Reference proteome</keyword>
<feature type="transmembrane region" description="Helical" evidence="1">
    <location>
        <begin position="151"/>
        <end position="170"/>
    </location>
</feature>
<dbReference type="RefSeq" id="WP_183275929.1">
    <property type="nucleotide sequence ID" value="NZ_BLZR01000001.1"/>
</dbReference>
<proteinExistence type="predicted"/>
<comment type="caution">
    <text evidence="3">The sequence shown here is derived from an EMBL/GenBank/DDBJ whole genome shotgun (WGS) entry which is preliminary data.</text>
</comment>
<feature type="transmembrane region" description="Helical" evidence="1">
    <location>
        <begin position="123"/>
        <end position="144"/>
    </location>
</feature>
<dbReference type="GO" id="GO:0016020">
    <property type="term" value="C:membrane"/>
    <property type="evidence" value="ECO:0007669"/>
    <property type="project" value="UniProtKB-SubCell"/>
</dbReference>
<dbReference type="CDD" id="cd03386">
    <property type="entry name" value="PAP2_Aur1_like"/>
    <property type="match status" value="1"/>
</dbReference>
<protein>
    <recommendedName>
        <fullName evidence="2">Inositolphosphotransferase Aur1/Ipt1 domain-containing protein</fullName>
    </recommendedName>
</protein>
<feature type="domain" description="Inositolphosphotransferase Aur1/Ipt1" evidence="2">
    <location>
        <begin position="52"/>
        <end position="190"/>
    </location>
</feature>
<accession>A0A6V8SBZ3</accession>
<name>A0A6V8SBZ3_9CLOT</name>
<keyword evidence="1" id="KW-0812">Transmembrane</keyword>
<reference evidence="3 4" key="1">
    <citation type="submission" date="2020-07" db="EMBL/GenBank/DDBJ databases">
        <title>A new beta-1,3-glucan-decomposing anaerobic bacterium isolated from anoxic soil subjected to biological soil disinfestation.</title>
        <authorList>
            <person name="Ueki A."/>
            <person name="Tonouchi A."/>
        </authorList>
    </citation>
    <scope>NUCLEOTIDE SEQUENCE [LARGE SCALE GENOMIC DNA]</scope>
    <source>
        <strain evidence="3 4">TW1</strain>
    </source>
</reference>
<dbReference type="SUPFAM" id="SSF48317">
    <property type="entry name" value="Acid phosphatase/Vanadium-dependent haloperoxidase"/>
    <property type="match status" value="1"/>
</dbReference>
<evidence type="ECO:0000313" key="4">
    <source>
        <dbReference type="Proteomes" id="UP000580568"/>
    </source>
</evidence>
<dbReference type="InterPro" id="IPR036938">
    <property type="entry name" value="PAP2/HPO_sf"/>
</dbReference>
<feature type="transmembrane region" description="Helical" evidence="1">
    <location>
        <begin position="7"/>
        <end position="24"/>
    </location>
</feature>
<feature type="transmembrane region" description="Helical" evidence="1">
    <location>
        <begin position="75"/>
        <end position="96"/>
    </location>
</feature>
<dbReference type="EMBL" id="BLZR01000001">
    <property type="protein sequence ID" value="GFP74361.1"/>
    <property type="molecule type" value="Genomic_DNA"/>
</dbReference>
<organism evidence="3 4">
    <name type="scientific">Clostridium fungisolvens</name>
    <dbReference type="NCBI Taxonomy" id="1604897"/>
    <lineage>
        <taxon>Bacteria</taxon>
        <taxon>Bacillati</taxon>
        <taxon>Bacillota</taxon>
        <taxon>Clostridia</taxon>
        <taxon>Eubacteriales</taxon>
        <taxon>Clostridiaceae</taxon>
        <taxon>Clostridium</taxon>
    </lineage>
</organism>
<keyword evidence="1" id="KW-1133">Transmembrane helix</keyword>
<dbReference type="Proteomes" id="UP000580568">
    <property type="component" value="Unassembled WGS sequence"/>
</dbReference>
<gene>
    <name evidence="3" type="ORF">bsdtw1_00411</name>
</gene>
<feature type="transmembrane region" description="Helical" evidence="1">
    <location>
        <begin position="176"/>
        <end position="196"/>
    </location>
</feature>
<evidence type="ECO:0000259" key="2">
    <source>
        <dbReference type="Pfam" id="PF14378"/>
    </source>
</evidence>
<sequence>MRNKLKHAFFVLPYFVIGVLYQYFNKPINGEVHSLMTSVDRSIPFVKAFIIPYYIWYIFIGFAIVYLLVNNTKEYYKYVICLCVGELICICIYLNFQTTVPRPIVVGNDILSNLIRNIYEIDRPYNCFPSIHVLTTSITMIYLWKNKDLKTWFKIVIQIVGISIILSTLFVKQHAIIDAVAGSILALSVFSFINIMEEVGVRYWRRKQYLSLTTKKKYEI</sequence>
<feature type="transmembrane region" description="Helical" evidence="1">
    <location>
        <begin position="44"/>
        <end position="68"/>
    </location>
</feature>
<evidence type="ECO:0000256" key="1">
    <source>
        <dbReference type="SAM" id="Phobius"/>
    </source>
</evidence>
<dbReference type="AlphaFoldDB" id="A0A6V8SBZ3"/>
<dbReference type="InterPro" id="IPR026841">
    <property type="entry name" value="Aur1/Ipt1"/>
</dbReference>
<dbReference type="Pfam" id="PF14378">
    <property type="entry name" value="PAP2_3"/>
    <property type="match status" value="1"/>
</dbReference>
<keyword evidence="1" id="KW-0472">Membrane</keyword>
<evidence type="ECO:0000313" key="3">
    <source>
        <dbReference type="EMBL" id="GFP74361.1"/>
    </source>
</evidence>